<keyword evidence="3" id="KW-1185">Reference proteome</keyword>
<feature type="compositionally biased region" description="Polar residues" evidence="1">
    <location>
        <begin position="10"/>
        <end position="21"/>
    </location>
</feature>
<dbReference type="AlphaFoldDB" id="A0A0C3Q498"/>
<proteinExistence type="predicted"/>
<dbReference type="HOGENOM" id="CLU_1918600_0_0_1"/>
<evidence type="ECO:0000313" key="3">
    <source>
        <dbReference type="Proteomes" id="UP000054248"/>
    </source>
</evidence>
<accession>A0A0C3Q498</accession>
<feature type="region of interest" description="Disordered" evidence="1">
    <location>
        <begin position="1"/>
        <end position="22"/>
    </location>
</feature>
<dbReference type="Proteomes" id="UP000054248">
    <property type="component" value="Unassembled WGS sequence"/>
</dbReference>
<evidence type="ECO:0000256" key="1">
    <source>
        <dbReference type="SAM" id="MobiDB-lite"/>
    </source>
</evidence>
<sequence length="132" mass="14297">MSNPLLAASDSGTHPSRQDGSSLVEECCELRGGETEKPQSHMGMRIGKPGIVKLSARDLLASQSEMRIYATEIACTNNGFQAGGTYANVSVATLTRTGRQGEESRKVAVKKFRFAINGDLTEERFLRVSPFS</sequence>
<dbReference type="EMBL" id="KN823078">
    <property type="protein sequence ID" value="KIO23725.1"/>
    <property type="molecule type" value="Genomic_DNA"/>
</dbReference>
<reference evidence="2 3" key="1">
    <citation type="submission" date="2014-04" db="EMBL/GenBank/DDBJ databases">
        <authorList>
            <consortium name="DOE Joint Genome Institute"/>
            <person name="Kuo A."/>
            <person name="Girlanda M."/>
            <person name="Perotto S."/>
            <person name="Kohler A."/>
            <person name="Nagy L.G."/>
            <person name="Floudas D."/>
            <person name="Copeland A."/>
            <person name="Barry K.W."/>
            <person name="Cichocki N."/>
            <person name="Veneault-Fourrey C."/>
            <person name="LaButti K."/>
            <person name="Lindquist E.A."/>
            <person name="Lipzen A."/>
            <person name="Lundell T."/>
            <person name="Morin E."/>
            <person name="Murat C."/>
            <person name="Sun H."/>
            <person name="Tunlid A."/>
            <person name="Henrissat B."/>
            <person name="Grigoriev I.V."/>
            <person name="Hibbett D.S."/>
            <person name="Martin F."/>
            <person name="Nordberg H.P."/>
            <person name="Cantor M.N."/>
            <person name="Hua S.X."/>
        </authorList>
    </citation>
    <scope>NUCLEOTIDE SEQUENCE [LARGE SCALE GENOMIC DNA]</scope>
    <source>
        <strain evidence="2 3">MUT 4182</strain>
    </source>
</reference>
<evidence type="ECO:0000313" key="2">
    <source>
        <dbReference type="EMBL" id="KIO23725.1"/>
    </source>
</evidence>
<gene>
    <name evidence="2" type="ORF">M407DRAFT_26853</name>
</gene>
<name>A0A0C3Q498_9AGAM</name>
<organism evidence="2 3">
    <name type="scientific">Tulasnella calospora MUT 4182</name>
    <dbReference type="NCBI Taxonomy" id="1051891"/>
    <lineage>
        <taxon>Eukaryota</taxon>
        <taxon>Fungi</taxon>
        <taxon>Dikarya</taxon>
        <taxon>Basidiomycota</taxon>
        <taxon>Agaricomycotina</taxon>
        <taxon>Agaricomycetes</taxon>
        <taxon>Cantharellales</taxon>
        <taxon>Tulasnellaceae</taxon>
        <taxon>Tulasnella</taxon>
    </lineage>
</organism>
<protein>
    <submittedName>
        <fullName evidence="2">Uncharacterized protein</fullName>
    </submittedName>
</protein>
<reference evidence="3" key="2">
    <citation type="submission" date="2015-01" db="EMBL/GenBank/DDBJ databases">
        <title>Evolutionary Origins and Diversification of the Mycorrhizal Mutualists.</title>
        <authorList>
            <consortium name="DOE Joint Genome Institute"/>
            <consortium name="Mycorrhizal Genomics Consortium"/>
            <person name="Kohler A."/>
            <person name="Kuo A."/>
            <person name="Nagy L.G."/>
            <person name="Floudas D."/>
            <person name="Copeland A."/>
            <person name="Barry K.W."/>
            <person name="Cichocki N."/>
            <person name="Veneault-Fourrey C."/>
            <person name="LaButti K."/>
            <person name="Lindquist E.A."/>
            <person name="Lipzen A."/>
            <person name="Lundell T."/>
            <person name="Morin E."/>
            <person name="Murat C."/>
            <person name="Riley R."/>
            <person name="Ohm R."/>
            <person name="Sun H."/>
            <person name="Tunlid A."/>
            <person name="Henrissat B."/>
            <person name="Grigoriev I.V."/>
            <person name="Hibbett D.S."/>
            <person name="Martin F."/>
        </authorList>
    </citation>
    <scope>NUCLEOTIDE SEQUENCE [LARGE SCALE GENOMIC DNA]</scope>
    <source>
        <strain evidence="3">MUT 4182</strain>
    </source>
</reference>
<dbReference type="OrthoDB" id="10549372at2759"/>